<feature type="compositionally biased region" description="Basic and acidic residues" evidence="1">
    <location>
        <begin position="458"/>
        <end position="476"/>
    </location>
</feature>
<organism evidence="2">
    <name type="scientific">Cladocopium goreaui</name>
    <dbReference type="NCBI Taxonomy" id="2562237"/>
    <lineage>
        <taxon>Eukaryota</taxon>
        <taxon>Sar</taxon>
        <taxon>Alveolata</taxon>
        <taxon>Dinophyceae</taxon>
        <taxon>Suessiales</taxon>
        <taxon>Symbiodiniaceae</taxon>
        <taxon>Cladocopium</taxon>
    </lineage>
</organism>
<reference evidence="2" key="1">
    <citation type="submission" date="2022-10" db="EMBL/GenBank/DDBJ databases">
        <authorList>
            <person name="Chen Y."/>
            <person name="Dougan E. K."/>
            <person name="Chan C."/>
            <person name="Rhodes N."/>
            <person name="Thang M."/>
        </authorList>
    </citation>
    <scope>NUCLEOTIDE SEQUENCE</scope>
</reference>
<dbReference type="EMBL" id="CAMXCT010005388">
    <property type="protein sequence ID" value="CAI4012197.1"/>
    <property type="molecule type" value="Genomic_DNA"/>
</dbReference>
<evidence type="ECO:0000313" key="4">
    <source>
        <dbReference type="Proteomes" id="UP001152797"/>
    </source>
</evidence>
<sequence>MGAVMSYVQKRCQTGEFGPNYLGALPVAVRRNERAQRKICLRDHFLYEVYHRLGGQYLHYIRLPEGSNVSVQECLNQLGVQVHLTIDGLVKALKMLRANQCANIEVFADVYKEISEIFKISESIGSIGREQEMLRGLVFVAAGIRTLEECTWEEEPNIQWLTQVPSLKVSYHRYGPPLQRYFLEVLQMPEVHPGFRPSCLITALKNLVEHVEKAMSRNRQESLPGTPTTAGQLLDSMKDLAAQIYGALAQACRKSSMTWHADVRRAFVQERLLLLPGQDSPSNSSNPSNPNSSNSRTSSSQRAKRPKRLFAKEAWWDVEDELAESKAANLSLRPLYEGVLGVPDAEFLFLRVLGLRKRCSRADIAHRLKASMNCPGPLSNWAEGIDITDLEELEDIQTSSYFRPPDWRVPERQTQESQETDSRVNEARRVAAAAAFQPPPAASPHPPAWRSTASAADAARRAEAALEAQRDQRDQRATSTAEGNKRRTNLTTQRCQNHAERRDVADAPVQQMQQAQQVQRMQRMQSVQSVQSVPEQNEQRAEQRTEMAEKFQNSSAPNSSPSARTPRHRFAWREPHQEHAERPQKVTWAQLRAQQEQKRHVSVLRESLQSPNVQPTRASRASAWASFVGTMANDLVDLVDIDGK</sequence>
<dbReference type="AlphaFoldDB" id="A0A9P1DMQ4"/>
<feature type="compositionally biased region" description="Low complexity" evidence="1">
    <location>
        <begin position="448"/>
        <end position="457"/>
    </location>
</feature>
<dbReference type="EMBL" id="CAMXCT030005388">
    <property type="protein sequence ID" value="CAL4799509.1"/>
    <property type="molecule type" value="Genomic_DNA"/>
</dbReference>
<gene>
    <name evidence="2" type="ORF">C1SCF055_LOCUS37287</name>
</gene>
<protein>
    <submittedName>
        <fullName evidence="3">Beta-N-acetylhexosaminidase</fullName>
    </submittedName>
</protein>
<feature type="region of interest" description="Disordered" evidence="1">
    <location>
        <begin position="276"/>
        <end position="306"/>
    </location>
</feature>
<comment type="caution">
    <text evidence="2">The sequence shown here is derived from an EMBL/GenBank/DDBJ whole genome shotgun (WGS) entry which is preliminary data.</text>
</comment>
<dbReference type="Proteomes" id="UP001152797">
    <property type="component" value="Unassembled WGS sequence"/>
</dbReference>
<feature type="compositionally biased region" description="Pro residues" evidence="1">
    <location>
        <begin position="437"/>
        <end position="447"/>
    </location>
</feature>
<accession>A0A9P1DMQ4</accession>
<evidence type="ECO:0000256" key="1">
    <source>
        <dbReference type="SAM" id="MobiDB-lite"/>
    </source>
</evidence>
<evidence type="ECO:0000313" key="3">
    <source>
        <dbReference type="EMBL" id="CAL4799509.1"/>
    </source>
</evidence>
<feature type="compositionally biased region" description="Low complexity" evidence="1">
    <location>
        <begin position="553"/>
        <end position="563"/>
    </location>
</feature>
<feature type="compositionally biased region" description="Basic and acidic residues" evidence="1">
    <location>
        <begin position="405"/>
        <end position="429"/>
    </location>
</feature>
<evidence type="ECO:0000313" key="2">
    <source>
        <dbReference type="EMBL" id="CAI4012197.1"/>
    </source>
</evidence>
<feature type="compositionally biased region" description="Low complexity" evidence="1">
    <location>
        <begin position="506"/>
        <end position="534"/>
    </location>
</feature>
<reference evidence="3 4" key="2">
    <citation type="submission" date="2024-05" db="EMBL/GenBank/DDBJ databases">
        <authorList>
            <person name="Chen Y."/>
            <person name="Shah S."/>
            <person name="Dougan E. K."/>
            <person name="Thang M."/>
            <person name="Chan C."/>
        </authorList>
    </citation>
    <scope>NUCLEOTIDE SEQUENCE [LARGE SCALE GENOMIC DNA]</scope>
</reference>
<name>A0A9P1DMQ4_9DINO</name>
<feature type="compositionally biased region" description="Low complexity" evidence="1">
    <location>
        <begin position="280"/>
        <end position="300"/>
    </location>
</feature>
<keyword evidence="4" id="KW-1185">Reference proteome</keyword>
<dbReference type="OrthoDB" id="428480at2759"/>
<proteinExistence type="predicted"/>
<feature type="region of interest" description="Disordered" evidence="1">
    <location>
        <begin position="402"/>
        <end position="567"/>
    </location>
</feature>
<dbReference type="EMBL" id="CAMXCT020005388">
    <property type="protein sequence ID" value="CAL1165572.1"/>
    <property type="molecule type" value="Genomic_DNA"/>
</dbReference>
<feature type="compositionally biased region" description="Basic and acidic residues" evidence="1">
    <location>
        <begin position="537"/>
        <end position="549"/>
    </location>
</feature>